<dbReference type="EMBL" id="JALJOS010000001">
    <property type="protein sequence ID" value="KAK9844979.1"/>
    <property type="molecule type" value="Genomic_DNA"/>
</dbReference>
<sequence>MTGARTAAEPSAVQSKKPSSRKRAAQKPAEDDQVLESMDDGLPLTKEEGEDDELHPLPDSASGFRYPDPFPRALSQSYRYPCPDILDLLMKRAKKDAHVAVKSSSIPNMNVGEVRKALNQIRKAGPAIRSEHLLFNGWPAGRFALAYIKAGPSPRTQLSVVTRLPRCDPPFDAQGHHAKRKSTKKGSEEGDIEEGLEGGEELPVAAEA</sequence>
<evidence type="ECO:0000313" key="3">
    <source>
        <dbReference type="Proteomes" id="UP001438707"/>
    </source>
</evidence>
<accession>A0AAW1SFC4</accession>
<name>A0AAW1SFC4_9CHLO</name>
<reference evidence="2 3" key="1">
    <citation type="journal article" date="2024" name="Nat. Commun.">
        <title>Phylogenomics reveals the evolutionary origins of lichenization in chlorophyte algae.</title>
        <authorList>
            <person name="Puginier C."/>
            <person name="Libourel C."/>
            <person name="Otte J."/>
            <person name="Skaloud P."/>
            <person name="Haon M."/>
            <person name="Grisel S."/>
            <person name="Petersen M."/>
            <person name="Berrin J.G."/>
            <person name="Delaux P.M."/>
            <person name="Dal Grande F."/>
            <person name="Keller J."/>
        </authorList>
    </citation>
    <scope>NUCLEOTIDE SEQUENCE [LARGE SCALE GENOMIC DNA]</scope>
    <source>
        <strain evidence="2 3">SAG 2145</strain>
    </source>
</reference>
<organism evidence="2 3">
    <name type="scientific">Apatococcus lobatus</name>
    <dbReference type="NCBI Taxonomy" id="904363"/>
    <lineage>
        <taxon>Eukaryota</taxon>
        <taxon>Viridiplantae</taxon>
        <taxon>Chlorophyta</taxon>
        <taxon>core chlorophytes</taxon>
        <taxon>Trebouxiophyceae</taxon>
        <taxon>Chlorellales</taxon>
        <taxon>Chlorellaceae</taxon>
        <taxon>Apatococcus</taxon>
    </lineage>
</organism>
<feature type="region of interest" description="Disordered" evidence="1">
    <location>
        <begin position="169"/>
        <end position="208"/>
    </location>
</feature>
<dbReference type="AlphaFoldDB" id="A0AAW1SFC4"/>
<protein>
    <submittedName>
        <fullName evidence="2">Uncharacterized protein</fullName>
    </submittedName>
</protein>
<feature type="region of interest" description="Disordered" evidence="1">
    <location>
        <begin position="1"/>
        <end position="68"/>
    </location>
</feature>
<feature type="compositionally biased region" description="Acidic residues" evidence="1">
    <location>
        <begin position="189"/>
        <end position="200"/>
    </location>
</feature>
<gene>
    <name evidence="2" type="ORF">WJX74_009230</name>
</gene>
<evidence type="ECO:0000313" key="2">
    <source>
        <dbReference type="EMBL" id="KAK9844979.1"/>
    </source>
</evidence>
<dbReference type="Proteomes" id="UP001438707">
    <property type="component" value="Unassembled WGS sequence"/>
</dbReference>
<keyword evidence="3" id="KW-1185">Reference proteome</keyword>
<proteinExistence type="predicted"/>
<comment type="caution">
    <text evidence="2">The sequence shown here is derived from an EMBL/GenBank/DDBJ whole genome shotgun (WGS) entry which is preliminary data.</text>
</comment>
<evidence type="ECO:0000256" key="1">
    <source>
        <dbReference type="SAM" id="MobiDB-lite"/>
    </source>
</evidence>